<feature type="domain" description="FAD-binding" evidence="4">
    <location>
        <begin position="5"/>
        <end position="162"/>
    </location>
</feature>
<keyword evidence="6" id="KW-1185">Reference proteome</keyword>
<dbReference type="SUPFAM" id="SSF51905">
    <property type="entry name" value="FAD/NAD(P)-binding domain"/>
    <property type="match status" value="1"/>
</dbReference>
<gene>
    <name evidence="5" type="ORF">BA062_12945</name>
</gene>
<dbReference type="Gene3D" id="3.50.50.60">
    <property type="entry name" value="FAD/NAD(P)-binding domain"/>
    <property type="match status" value="2"/>
</dbReference>
<sequence length="378" mass="38334">MTRPPVVVAGGGLAGAAFAACLAVRGTPVTVLERTAVPGAGEAEALAPGVHAVLSGLGLSGRVHEAGFARGEVSVLGWGNGEEPWRSAFAETGGIDHGYHVCLGALVELLLQRAGECGARVVRGAEVIEPVTDGGRVTGVVVHTAGQTETLPARLVADATGTARVVAGRFCAAEPDPLSHRVFRAVAPADATTEQGAFVLEGAPGEWHWRIPLAGGVVGLGRLVPGGGGDAGGDDGERWRGYRCARLAGAGWLSVGDAAGLADPAFLDPATVALLAAQAAASAVPVLCGDEAEEAARGYMDCYAPVVECARAFAAFCLDPARHGENTETLLRGFTAFAAGEHGGALARIRAALAGHRPLFDVEYPLGPLVASLAMPER</sequence>
<accession>A0A318LP33</accession>
<evidence type="ECO:0000313" key="6">
    <source>
        <dbReference type="Proteomes" id="UP000247892"/>
    </source>
</evidence>
<dbReference type="AlphaFoldDB" id="A0A318LP33"/>
<name>A0A318LP33_9PSEU</name>
<feature type="chain" id="PRO_5038938726" description="FAD-binding domain-containing protein" evidence="3">
    <location>
        <begin position="20"/>
        <end position="378"/>
    </location>
</feature>
<comment type="similarity">
    <text evidence="2">Belongs to the flavin-dependent halogenase family. Bacterial tryptophan halogenase subfamily.</text>
</comment>
<evidence type="ECO:0000313" key="5">
    <source>
        <dbReference type="EMBL" id="PXY36316.1"/>
    </source>
</evidence>
<organism evidence="5 6">
    <name type="scientific">Prauserella flavalba</name>
    <dbReference type="NCBI Taxonomy" id="1477506"/>
    <lineage>
        <taxon>Bacteria</taxon>
        <taxon>Bacillati</taxon>
        <taxon>Actinomycetota</taxon>
        <taxon>Actinomycetes</taxon>
        <taxon>Pseudonocardiales</taxon>
        <taxon>Pseudonocardiaceae</taxon>
        <taxon>Prauserella</taxon>
    </lineage>
</organism>
<dbReference type="InterPro" id="IPR036188">
    <property type="entry name" value="FAD/NAD-bd_sf"/>
</dbReference>
<dbReference type="InterPro" id="IPR002938">
    <property type="entry name" value="FAD-bd"/>
</dbReference>
<dbReference type="PANTHER" id="PTHR43747">
    <property type="entry name" value="FAD-BINDING PROTEIN"/>
    <property type="match status" value="1"/>
</dbReference>
<proteinExistence type="inferred from homology"/>
<comment type="caution">
    <text evidence="5">The sequence shown here is derived from an EMBL/GenBank/DDBJ whole genome shotgun (WGS) entry which is preliminary data.</text>
</comment>
<evidence type="ECO:0000256" key="2">
    <source>
        <dbReference type="ARBA" id="ARBA00038396"/>
    </source>
</evidence>
<dbReference type="PROSITE" id="PS51257">
    <property type="entry name" value="PROKAR_LIPOPROTEIN"/>
    <property type="match status" value="1"/>
</dbReference>
<dbReference type="RefSeq" id="WP_110336328.1">
    <property type="nucleotide sequence ID" value="NZ_MASU01000005.1"/>
</dbReference>
<protein>
    <recommendedName>
        <fullName evidence="4">FAD-binding domain-containing protein</fullName>
    </recommendedName>
</protein>
<dbReference type="GO" id="GO:0071949">
    <property type="term" value="F:FAD binding"/>
    <property type="evidence" value="ECO:0007669"/>
    <property type="project" value="InterPro"/>
</dbReference>
<reference evidence="5 6" key="1">
    <citation type="submission" date="2016-07" db="EMBL/GenBank/DDBJ databases">
        <title>Draft genome sequence of Prauserella sp. YIM 121212, isolated from alkaline soil.</title>
        <authorList>
            <person name="Ruckert C."/>
            <person name="Albersmeier A."/>
            <person name="Jiang C.-L."/>
            <person name="Jiang Y."/>
            <person name="Kalinowski J."/>
            <person name="Schneider O."/>
            <person name="Winkler A."/>
            <person name="Zotchev S.B."/>
        </authorList>
    </citation>
    <scope>NUCLEOTIDE SEQUENCE [LARGE SCALE GENOMIC DNA]</scope>
    <source>
        <strain evidence="5 6">YIM 121212</strain>
    </source>
</reference>
<feature type="signal peptide" evidence="3">
    <location>
        <begin position="1"/>
        <end position="19"/>
    </location>
</feature>
<dbReference type="Pfam" id="PF01494">
    <property type="entry name" value="FAD_binding_3"/>
    <property type="match status" value="1"/>
</dbReference>
<keyword evidence="1" id="KW-0560">Oxidoreductase</keyword>
<keyword evidence="3" id="KW-0732">Signal</keyword>
<evidence type="ECO:0000259" key="4">
    <source>
        <dbReference type="Pfam" id="PF01494"/>
    </source>
</evidence>
<evidence type="ECO:0000256" key="3">
    <source>
        <dbReference type="SAM" id="SignalP"/>
    </source>
</evidence>
<dbReference type="OrthoDB" id="103324at2"/>
<evidence type="ECO:0000256" key="1">
    <source>
        <dbReference type="ARBA" id="ARBA00023002"/>
    </source>
</evidence>
<dbReference type="EMBL" id="MASU01000005">
    <property type="protein sequence ID" value="PXY36316.1"/>
    <property type="molecule type" value="Genomic_DNA"/>
</dbReference>
<dbReference type="InterPro" id="IPR050816">
    <property type="entry name" value="Flavin-dep_Halogenase_NPB"/>
</dbReference>
<dbReference type="GO" id="GO:0016491">
    <property type="term" value="F:oxidoreductase activity"/>
    <property type="evidence" value="ECO:0007669"/>
    <property type="project" value="UniProtKB-KW"/>
</dbReference>
<dbReference type="Proteomes" id="UP000247892">
    <property type="component" value="Unassembled WGS sequence"/>
</dbReference>
<dbReference type="PANTHER" id="PTHR43747:SF5">
    <property type="entry name" value="FAD-BINDING DOMAIN-CONTAINING PROTEIN"/>
    <property type="match status" value="1"/>
</dbReference>